<gene>
    <name evidence="3" type="ORF">MSPICULIGERA_LOCUS20985</name>
</gene>
<protein>
    <recommendedName>
        <fullName evidence="2">PDZ domain-containing protein</fullName>
    </recommendedName>
</protein>
<accession>A0AA36DAT3</accession>
<dbReference type="GO" id="GO:0005737">
    <property type="term" value="C:cytoplasm"/>
    <property type="evidence" value="ECO:0007669"/>
    <property type="project" value="TreeGrafter"/>
</dbReference>
<name>A0AA36DAT3_9BILA</name>
<dbReference type="Proteomes" id="UP001177023">
    <property type="component" value="Unassembled WGS sequence"/>
</dbReference>
<dbReference type="EMBL" id="CATQJA010002664">
    <property type="protein sequence ID" value="CAJ0582855.1"/>
    <property type="molecule type" value="Genomic_DNA"/>
</dbReference>
<evidence type="ECO:0000313" key="4">
    <source>
        <dbReference type="Proteomes" id="UP001177023"/>
    </source>
</evidence>
<feature type="domain" description="PDZ" evidence="2">
    <location>
        <begin position="117"/>
        <end position="183"/>
    </location>
</feature>
<sequence length="307" mass="33658">MLVYPSLEDMVVDQTMRASLAQPSAPQLAGSRADTVSVRSLDYPSLYPSLNEEATSSKETSASTPFLNHSISYDERGPLLERPNLPALSYSVSSLVAPITGLAPGFEQANLHHGVRNIYVPKAHDGKIGMRLTEIDRGLFVQFVLKESPAAHQGLRFADQILQIGGKEVFGLGNAKAMQLIEKVPLTEGVLMVVRDRPFCRVITLHKDENGKLGFTHRDNKINAVTPDSSASKNGVTINQAIVEVDGISVIAYCTAEVAQVLENAPRTVSLTVMPWDKYEKLVYKIDSKLLRQQDHSVPASAYNQFQ</sequence>
<keyword evidence="1" id="KW-0677">Repeat</keyword>
<feature type="non-terminal residue" evidence="3">
    <location>
        <position position="1"/>
    </location>
</feature>
<comment type="caution">
    <text evidence="3">The sequence shown here is derived from an EMBL/GenBank/DDBJ whole genome shotgun (WGS) entry which is preliminary data.</text>
</comment>
<feature type="domain" description="PDZ" evidence="2">
    <location>
        <begin position="202"/>
        <end position="277"/>
    </location>
</feature>
<dbReference type="PANTHER" id="PTHR12345:SF3">
    <property type="entry name" value="PDZ DOMAIN-CONTAINING PROTEIN"/>
    <property type="match status" value="1"/>
</dbReference>
<dbReference type="InterPro" id="IPR001478">
    <property type="entry name" value="PDZ"/>
</dbReference>
<dbReference type="AlphaFoldDB" id="A0AA36DAT3"/>
<keyword evidence="4" id="KW-1185">Reference proteome</keyword>
<dbReference type="PROSITE" id="PS50106">
    <property type="entry name" value="PDZ"/>
    <property type="match status" value="2"/>
</dbReference>
<dbReference type="InterPro" id="IPR051230">
    <property type="entry name" value="APP-Binding"/>
</dbReference>
<dbReference type="Pfam" id="PF00595">
    <property type="entry name" value="PDZ"/>
    <property type="match status" value="2"/>
</dbReference>
<evidence type="ECO:0000256" key="1">
    <source>
        <dbReference type="ARBA" id="ARBA00022737"/>
    </source>
</evidence>
<evidence type="ECO:0000313" key="3">
    <source>
        <dbReference type="EMBL" id="CAJ0582855.1"/>
    </source>
</evidence>
<reference evidence="3" key="1">
    <citation type="submission" date="2023-06" db="EMBL/GenBank/DDBJ databases">
        <authorList>
            <person name="Delattre M."/>
        </authorList>
    </citation>
    <scope>NUCLEOTIDE SEQUENCE</scope>
    <source>
        <strain evidence="3">AF72</strain>
    </source>
</reference>
<dbReference type="GO" id="GO:0005886">
    <property type="term" value="C:plasma membrane"/>
    <property type="evidence" value="ECO:0007669"/>
    <property type="project" value="TreeGrafter"/>
</dbReference>
<organism evidence="3 4">
    <name type="scientific">Mesorhabditis spiculigera</name>
    <dbReference type="NCBI Taxonomy" id="96644"/>
    <lineage>
        <taxon>Eukaryota</taxon>
        <taxon>Metazoa</taxon>
        <taxon>Ecdysozoa</taxon>
        <taxon>Nematoda</taxon>
        <taxon>Chromadorea</taxon>
        <taxon>Rhabditida</taxon>
        <taxon>Rhabditina</taxon>
        <taxon>Rhabditomorpha</taxon>
        <taxon>Rhabditoidea</taxon>
        <taxon>Rhabditidae</taxon>
        <taxon>Mesorhabditinae</taxon>
        <taxon>Mesorhabditis</taxon>
    </lineage>
</organism>
<dbReference type="Gene3D" id="2.30.42.10">
    <property type="match status" value="2"/>
</dbReference>
<dbReference type="SMART" id="SM00228">
    <property type="entry name" value="PDZ"/>
    <property type="match status" value="2"/>
</dbReference>
<evidence type="ECO:0000259" key="2">
    <source>
        <dbReference type="PROSITE" id="PS50106"/>
    </source>
</evidence>
<dbReference type="InterPro" id="IPR036034">
    <property type="entry name" value="PDZ_sf"/>
</dbReference>
<dbReference type="PANTHER" id="PTHR12345">
    <property type="entry name" value="SYNTENIN RELATED"/>
    <property type="match status" value="1"/>
</dbReference>
<proteinExistence type="predicted"/>
<dbReference type="SUPFAM" id="SSF50156">
    <property type="entry name" value="PDZ domain-like"/>
    <property type="match status" value="2"/>
</dbReference>